<gene>
    <name evidence="2" type="ORF">NPA36_09605</name>
</gene>
<reference evidence="2" key="1">
    <citation type="submission" date="2022-07" db="EMBL/GenBank/DDBJ databases">
        <authorList>
            <person name="Jung M.-Y."/>
            <person name="Lee M."/>
        </authorList>
    </citation>
    <scope>NUCLEOTIDE SEQUENCE</scope>
    <source>
        <strain evidence="2">S8</strain>
    </source>
</reference>
<organism evidence="2 3">
    <name type="scientific">Granulicatella seriolae</name>
    <dbReference type="NCBI Taxonomy" id="2967226"/>
    <lineage>
        <taxon>Bacteria</taxon>
        <taxon>Bacillati</taxon>
        <taxon>Bacillota</taxon>
        <taxon>Bacilli</taxon>
        <taxon>Lactobacillales</taxon>
        <taxon>Carnobacteriaceae</taxon>
        <taxon>Granulicatella</taxon>
    </lineage>
</organism>
<keyword evidence="1" id="KW-0812">Transmembrane</keyword>
<evidence type="ECO:0000313" key="2">
    <source>
        <dbReference type="EMBL" id="MCQ9210801.1"/>
    </source>
</evidence>
<dbReference type="Proteomes" id="UP001059480">
    <property type="component" value="Unassembled WGS sequence"/>
</dbReference>
<reference evidence="2" key="2">
    <citation type="journal article" date="2023" name="Curr. Microbiol.">
        <title>Granulicatella seriolae sp. nov., a Novel Facultative Anaerobe Isolated from Yellowtail Marine Fish.</title>
        <authorList>
            <person name="Lee M."/>
            <person name="Choi Y.J."/>
            <person name="Farooq A."/>
            <person name="Jeong J.B."/>
            <person name="Jung M.Y."/>
        </authorList>
    </citation>
    <scope>NUCLEOTIDE SEQUENCE</scope>
    <source>
        <strain evidence="2">S8</strain>
    </source>
</reference>
<dbReference type="EMBL" id="JANHNZ010000014">
    <property type="protein sequence ID" value="MCQ9210801.1"/>
    <property type="molecule type" value="Genomic_DNA"/>
</dbReference>
<evidence type="ECO:0008006" key="4">
    <source>
        <dbReference type="Google" id="ProtNLM"/>
    </source>
</evidence>
<feature type="transmembrane region" description="Helical" evidence="1">
    <location>
        <begin position="70"/>
        <end position="90"/>
    </location>
</feature>
<name>A0ABT1WQN9_9LACT</name>
<sequence>MEDIRLKGAITRADVVKGIPAYLVKSGRLLYFLIVAACGAVLLAVMLTKIYEKDFPLPRFERYHIPRFEWYHILFLTLGFFLVQIIMEFLMSLMRNSQAKVFDSQIEVRLTETGISVGGSWNDGERLFTTSWSGVKKLYNMGPFITLHLKSGRGLSIYLSLANSQSQKEKLLTFIRQKAEENGIATKGF</sequence>
<comment type="caution">
    <text evidence="2">The sequence shown here is derived from an EMBL/GenBank/DDBJ whole genome shotgun (WGS) entry which is preliminary data.</text>
</comment>
<protein>
    <recommendedName>
        <fullName evidence="4">YcxB family protein</fullName>
    </recommendedName>
</protein>
<keyword evidence="1" id="KW-0472">Membrane</keyword>
<evidence type="ECO:0000256" key="1">
    <source>
        <dbReference type="SAM" id="Phobius"/>
    </source>
</evidence>
<dbReference type="RefSeq" id="WP_256945910.1">
    <property type="nucleotide sequence ID" value="NZ_JANHNZ010000014.1"/>
</dbReference>
<feature type="transmembrane region" description="Helical" evidence="1">
    <location>
        <begin position="29"/>
        <end position="50"/>
    </location>
</feature>
<keyword evidence="3" id="KW-1185">Reference proteome</keyword>
<proteinExistence type="predicted"/>
<keyword evidence="1" id="KW-1133">Transmembrane helix</keyword>
<accession>A0ABT1WQN9</accession>
<evidence type="ECO:0000313" key="3">
    <source>
        <dbReference type="Proteomes" id="UP001059480"/>
    </source>
</evidence>
<reference evidence="2" key="3">
    <citation type="journal article" date="2023" name="Microbiol. Resour. Announc.">
        <title>Draft Genome Sequence of Granulicatella sp. Strain S8, Isolated from a Marine Fish, Seriola quinqueradiata.</title>
        <authorList>
            <person name="Lee M."/>
            <person name="Farooq A."/>
            <person name="Jeong J.B."/>
            <person name="Jung M.Y."/>
        </authorList>
    </citation>
    <scope>NUCLEOTIDE SEQUENCE</scope>
    <source>
        <strain evidence="2">S8</strain>
    </source>
</reference>